<dbReference type="InterPro" id="IPR053216">
    <property type="entry name" value="Appressorial_penetr-assoc"/>
</dbReference>
<evidence type="ECO:0000313" key="3">
    <source>
        <dbReference type="Proteomes" id="UP000077115"/>
    </source>
</evidence>
<sequence length="219" mass="22932">MLFSNITPSTALVVLTIASALSLVTAQSRPVDVPGSITPPSPSDYCKQFANAAPSKGAQFSSGQGCSSTVQGLIPSNDKMVSTIITAPDDGARVDPSVELSVTFIVQNLDTGFALNPDTEFLLAPQTIGKDSGFIEGLVNLVIQQLTGISAPDSRNFSFFVSLTNPSPDGSYTVTVPPKTLNATGDYRICTMATSASFHPVIMPVAQRGSQDDCIRITV</sequence>
<evidence type="ECO:0000313" key="2">
    <source>
        <dbReference type="EMBL" id="OAJ42380.1"/>
    </source>
</evidence>
<protein>
    <submittedName>
        <fullName evidence="2">Uncharacterized protein</fullName>
    </submittedName>
</protein>
<gene>
    <name evidence="2" type="ORF">BDEG_25832</name>
</gene>
<dbReference type="AlphaFoldDB" id="A0A177WSJ1"/>
<dbReference type="eggNOG" id="ENOG502QU23">
    <property type="taxonomic scope" value="Eukaryota"/>
</dbReference>
<dbReference type="PANTHER" id="PTHR34587">
    <property type="entry name" value="VWFA DOMAIN-CONTAINING PROTEIN"/>
    <property type="match status" value="1"/>
</dbReference>
<dbReference type="VEuPathDB" id="FungiDB:BDEG_25832"/>
<name>A0A177WSJ1_BATDL</name>
<feature type="signal peptide" evidence="1">
    <location>
        <begin position="1"/>
        <end position="26"/>
    </location>
</feature>
<dbReference type="OrthoDB" id="2336871at2759"/>
<dbReference type="PANTHER" id="PTHR34587:SF2">
    <property type="entry name" value="G-PROTEIN COUPLED RECEPTORS FAMILY 1 PROFILE DOMAIN-CONTAINING PROTEIN"/>
    <property type="match status" value="1"/>
</dbReference>
<reference evidence="2 3" key="2">
    <citation type="submission" date="2016-05" db="EMBL/GenBank/DDBJ databases">
        <title>Lineage-specific infection strategies underlie the spectrum of fungal disease in amphibians.</title>
        <authorList>
            <person name="Cuomo C.A."/>
            <person name="Farrer R.A."/>
            <person name="James T."/>
            <person name="Longcore J."/>
            <person name="Birren B."/>
        </authorList>
    </citation>
    <scope>NUCLEOTIDE SEQUENCE [LARGE SCALE GENOMIC DNA]</scope>
    <source>
        <strain evidence="2 3">JEL423</strain>
    </source>
</reference>
<dbReference type="STRING" id="403673.A0A177WSJ1"/>
<dbReference type="EMBL" id="DS022307">
    <property type="protein sequence ID" value="OAJ42380.1"/>
    <property type="molecule type" value="Genomic_DNA"/>
</dbReference>
<proteinExistence type="predicted"/>
<keyword evidence="1" id="KW-0732">Signal</keyword>
<accession>A0A177WSJ1</accession>
<reference evidence="2 3" key="1">
    <citation type="submission" date="2006-10" db="EMBL/GenBank/DDBJ databases">
        <title>The Genome Sequence of Batrachochytrium dendrobatidis JEL423.</title>
        <authorList>
            <consortium name="The Broad Institute Genome Sequencing Platform"/>
            <person name="Birren B."/>
            <person name="Lander E."/>
            <person name="Galagan J."/>
            <person name="Cuomo C."/>
            <person name="Devon K."/>
            <person name="Jaffe D."/>
            <person name="Butler J."/>
            <person name="Alvarez P."/>
            <person name="Gnerre S."/>
            <person name="Grabherr M."/>
            <person name="Kleber M."/>
            <person name="Mauceli E."/>
            <person name="Brockman W."/>
            <person name="Young S."/>
            <person name="LaButti K."/>
            <person name="Sykes S."/>
            <person name="DeCaprio D."/>
            <person name="Crawford M."/>
            <person name="Koehrsen M."/>
            <person name="Engels R."/>
            <person name="Montgomery P."/>
            <person name="Pearson M."/>
            <person name="Howarth C."/>
            <person name="Larson L."/>
            <person name="White J."/>
            <person name="O'Leary S."/>
            <person name="Kodira C."/>
            <person name="Zeng Q."/>
            <person name="Yandava C."/>
            <person name="Alvarado L."/>
            <person name="Longcore J."/>
            <person name="James T."/>
        </authorList>
    </citation>
    <scope>NUCLEOTIDE SEQUENCE [LARGE SCALE GENOMIC DNA]</scope>
    <source>
        <strain evidence="2 3">JEL423</strain>
    </source>
</reference>
<evidence type="ECO:0000256" key="1">
    <source>
        <dbReference type="SAM" id="SignalP"/>
    </source>
</evidence>
<organism evidence="2 3">
    <name type="scientific">Batrachochytrium dendrobatidis (strain JEL423)</name>
    <dbReference type="NCBI Taxonomy" id="403673"/>
    <lineage>
        <taxon>Eukaryota</taxon>
        <taxon>Fungi</taxon>
        <taxon>Fungi incertae sedis</taxon>
        <taxon>Chytridiomycota</taxon>
        <taxon>Chytridiomycota incertae sedis</taxon>
        <taxon>Chytridiomycetes</taxon>
        <taxon>Rhizophydiales</taxon>
        <taxon>Rhizophydiales incertae sedis</taxon>
        <taxon>Batrachochytrium</taxon>
    </lineage>
</organism>
<feature type="chain" id="PRO_5008077849" evidence="1">
    <location>
        <begin position="27"/>
        <end position="219"/>
    </location>
</feature>
<dbReference type="Proteomes" id="UP000077115">
    <property type="component" value="Unassembled WGS sequence"/>
</dbReference>